<gene>
    <name evidence="3" type="ORF">GPM918_LOCUS34367</name>
    <name evidence="2" type="ORF">OVA965_LOCUS27832</name>
    <name evidence="5" type="ORF">SRO942_LOCUS35064</name>
    <name evidence="4" type="ORF">TMI583_LOCUS28579</name>
</gene>
<evidence type="ECO:0000313" key="3">
    <source>
        <dbReference type="EMBL" id="CAF1440839.1"/>
    </source>
</evidence>
<protein>
    <submittedName>
        <fullName evidence="3">Uncharacterized protein</fullName>
    </submittedName>
</protein>
<organism evidence="3 6">
    <name type="scientific">Didymodactylos carnosus</name>
    <dbReference type="NCBI Taxonomy" id="1234261"/>
    <lineage>
        <taxon>Eukaryota</taxon>
        <taxon>Metazoa</taxon>
        <taxon>Spiralia</taxon>
        <taxon>Gnathifera</taxon>
        <taxon>Rotifera</taxon>
        <taxon>Eurotatoria</taxon>
        <taxon>Bdelloidea</taxon>
        <taxon>Philodinida</taxon>
        <taxon>Philodinidae</taxon>
        <taxon>Didymodactylos</taxon>
    </lineage>
</organism>
<evidence type="ECO:0000256" key="1">
    <source>
        <dbReference type="SAM" id="MobiDB-lite"/>
    </source>
</evidence>
<dbReference type="EMBL" id="CAJNOQ010018990">
    <property type="protein sequence ID" value="CAF1440839.1"/>
    <property type="molecule type" value="Genomic_DNA"/>
</dbReference>
<feature type="region of interest" description="Disordered" evidence="1">
    <location>
        <begin position="1"/>
        <end position="60"/>
    </location>
</feature>
<proteinExistence type="predicted"/>
<evidence type="ECO:0000313" key="5">
    <source>
        <dbReference type="EMBL" id="CAF4317027.1"/>
    </source>
</evidence>
<dbReference type="Proteomes" id="UP000677228">
    <property type="component" value="Unassembled WGS sequence"/>
</dbReference>
<dbReference type="Proteomes" id="UP000663829">
    <property type="component" value="Unassembled WGS sequence"/>
</dbReference>
<dbReference type="Proteomes" id="UP000682733">
    <property type="component" value="Unassembled WGS sequence"/>
</dbReference>
<dbReference type="EMBL" id="CAJOBC010084431">
    <property type="protein sequence ID" value="CAF4317027.1"/>
    <property type="molecule type" value="Genomic_DNA"/>
</dbReference>
<feature type="compositionally biased region" description="Polar residues" evidence="1">
    <location>
        <begin position="39"/>
        <end position="51"/>
    </location>
</feature>
<dbReference type="OrthoDB" id="10043881at2759"/>
<dbReference type="EMBL" id="CAJNOK010018602">
    <property type="protein sequence ID" value="CAF1285243.1"/>
    <property type="molecule type" value="Genomic_DNA"/>
</dbReference>
<sequence>MPPNHSAGQIAADARLCGGSRDQSPPMPGTVRLRHVQDGANSQRSSVQPTSDRSDGRHPPASIQAYRRAHTTALPHEGEFFRRSSGGHEQVTVSRRSDIYTDTIGCSPSLIIGADHHLSDEQACLLGRGPTYVPSCFMHVSPSLSFEETWSKQWSLLRQQLTLFFSRYSVSINRKTTFQAASKTLFQESFSAPLPTSIQIRAAHECRLVRSVRRPLADEQLILRRTADDSNVFYLGRASEFQAKADDYLKNNTSFEKLSAIDEHTPQQPQLEEMLKSIDAILQNMRQNRQIGEQHLRAMQPKKILRQSASHLESLERALASAAHRAEPEASGHPNDHRHRLQCAFSRGAHRESSR</sequence>
<keyword evidence="6" id="KW-1185">Reference proteome</keyword>
<dbReference type="Proteomes" id="UP000681722">
    <property type="component" value="Unassembled WGS sequence"/>
</dbReference>
<accession>A0A815NXW3</accession>
<evidence type="ECO:0000313" key="4">
    <source>
        <dbReference type="EMBL" id="CAF4090206.1"/>
    </source>
</evidence>
<evidence type="ECO:0000313" key="6">
    <source>
        <dbReference type="Proteomes" id="UP000663829"/>
    </source>
</evidence>
<reference evidence="3" key="1">
    <citation type="submission" date="2021-02" db="EMBL/GenBank/DDBJ databases">
        <authorList>
            <person name="Nowell W R."/>
        </authorList>
    </citation>
    <scope>NUCLEOTIDE SEQUENCE</scope>
</reference>
<evidence type="ECO:0000313" key="2">
    <source>
        <dbReference type="EMBL" id="CAF1285243.1"/>
    </source>
</evidence>
<comment type="caution">
    <text evidence="3">The sequence shown here is derived from an EMBL/GenBank/DDBJ whole genome shotgun (WGS) entry which is preliminary data.</text>
</comment>
<dbReference type="EMBL" id="CAJOBA010040169">
    <property type="protein sequence ID" value="CAF4090206.1"/>
    <property type="molecule type" value="Genomic_DNA"/>
</dbReference>
<feature type="region of interest" description="Disordered" evidence="1">
    <location>
        <begin position="319"/>
        <end position="339"/>
    </location>
</feature>
<dbReference type="AlphaFoldDB" id="A0A815NXW3"/>
<name>A0A815NXW3_9BILA</name>